<dbReference type="InterPro" id="IPR004007">
    <property type="entry name" value="DhaL_dom"/>
</dbReference>
<reference evidence="2 3" key="1">
    <citation type="submission" date="2019-12" db="EMBL/GenBank/DDBJ databases">
        <title>Sequence classification of anaerobic respiratory reductive dehalogenases: First we see many, then we see few.</title>
        <authorList>
            <person name="Molenda O."/>
            <person name="Puentes Jacome L.A."/>
            <person name="Cao X."/>
            <person name="Nesbo C.L."/>
            <person name="Tang S."/>
            <person name="Morson N."/>
            <person name="Patron J."/>
            <person name="Lomheim L."/>
            <person name="Wishart D.S."/>
            <person name="Edwards E.A."/>
        </authorList>
    </citation>
    <scope>NUCLEOTIDE SEQUENCE [LARGE SCALE GENOMIC DNA]</scope>
    <source>
        <strain evidence="2 3">12DCA</strain>
    </source>
</reference>
<dbReference type="AlphaFoldDB" id="A0A857DFT1"/>
<gene>
    <name evidence="2" type="ORF">GQ588_05500</name>
</gene>
<dbReference type="InterPro" id="IPR033470">
    <property type="entry name" value="FakA-like_C"/>
</dbReference>
<dbReference type="Pfam" id="PF02734">
    <property type="entry name" value="Dak2"/>
    <property type="match status" value="1"/>
</dbReference>
<dbReference type="NCBIfam" id="TIGR03599">
    <property type="entry name" value="YloV"/>
    <property type="match status" value="1"/>
</dbReference>
<dbReference type="PANTHER" id="PTHR33434">
    <property type="entry name" value="DEGV DOMAIN-CONTAINING PROTEIN DR_1986-RELATED"/>
    <property type="match status" value="1"/>
</dbReference>
<dbReference type="SMART" id="SM01120">
    <property type="entry name" value="Dak2"/>
    <property type="match status" value="1"/>
</dbReference>
<dbReference type="Pfam" id="PF21645">
    <property type="entry name" value="FakA-like_M"/>
    <property type="match status" value="1"/>
</dbReference>
<protein>
    <submittedName>
        <fullName evidence="2">DAK2 domain-containing protein</fullName>
    </submittedName>
</protein>
<dbReference type="SUPFAM" id="SSF101473">
    <property type="entry name" value="DhaL-like"/>
    <property type="match status" value="1"/>
</dbReference>
<dbReference type="RefSeq" id="WP_019225662.1">
    <property type="nucleotide sequence ID" value="NZ_CP046996.1"/>
</dbReference>
<organism evidence="2 3">
    <name type="scientific">Dehalobacter restrictus</name>
    <dbReference type="NCBI Taxonomy" id="55583"/>
    <lineage>
        <taxon>Bacteria</taxon>
        <taxon>Bacillati</taxon>
        <taxon>Bacillota</taxon>
        <taxon>Clostridia</taxon>
        <taxon>Eubacteriales</taxon>
        <taxon>Desulfitobacteriaceae</taxon>
        <taxon>Dehalobacter</taxon>
    </lineage>
</organism>
<evidence type="ECO:0000313" key="2">
    <source>
        <dbReference type="EMBL" id="QHA00140.1"/>
    </source>
</evidence>
<dbReference type="PANTHER" id="PTHR33434:SF4">
    <property type="entry name" value="PHOSPHATASE PROTEIN"/>
    <property type="match status" value="1"/>
</dbReference>
<name>A0A857DFT1_9FIRM</name>
<feature type="domain" description="DhaL" evidence="1">
    <location>
        <begin position="15"/>
        <end position="208"/>
    </location>
</feature>
<dbReference type="Pfam" id="PF13684">
    <property type="entry name" value="FakA-like_C"/>
    <property type="match status" value="1"/>
</dbReference>
<dbReference type="EMBL" id="CP046996">
    <property type="protein sequence ID" value="QHA00140.1"/>
    <property type="molecule type" value="Genomic_DNA"/>
</dbReference>
<evidence type="ECO:0000313" key="3">
    <source>
        <dbReference type="Proteomes" id="UP000430508"/>
    </source>
</evidence>
<dbReference type="Gene3D" id="1.25.40.340">
    <property type="match status" value="1"/>
</dbReference>
<evidence type="ECO:0000259" key="1">
    <source>
        <dbReference type="PROSITE" id="PS51480"/>
    </source>
</evidence>
<proteinExistence type="predicted"/>
<dbReference type="InterPro" id="IPR050270">
    <property type="entry name" value="DegV_domain_contain"/>
</dbReference>
<dbReference type="GO" id="GO:0006071">
    <property type="term" value="P:glycerol metabolic process"/>
    <property type="evidence" value="ECO:0007669"/>
    <property type="project" value="InterPro"/>
</dbReference>
<accession>A0A857DFT1</accession>
<dbReference type="InterPro" id="IPR019986">
    <property type="entry name" value="YloV-like"/>
</dbReference>
<dbReference type="PROSITE" id="PS51480">
    <property type="entry name" value="DHAL"/>
    <property type="match status" value="1"/>
</dbReference>
<dbReference type="InterPro" id="IPR048394">
    <property type="entry name" value="FakA-like_M"/>
</dbReference>
<dbReference type="Proteomes" id="UP000430508">
    <property type="component" value="Chromosome"/>
</dbReference>
<sequence>MKAVSDTIAQKIDGNVLKDMIRSGSRLLEQRKKEIDALNVFPVPDGDTGTNMNLTFKAASLAADKVTGNSVHEVASAASTGSLMGARGNSGVILSQIMRGIARGLEGLNEANALQMAHALQTGVESAYKAVMKPVEGTILTVSRETARGAYLKAKSGTTDILEVLRAGCEKGEEALARTPEMLPVLKQAGVVDAGGQGFLTILYGWILALEGKEIGYAEVQQEEVQIPAVSGIIAVGSLEFPYCTEFLVKGNGLDPDIIRQALLDKGDCLLVVGTEDVVKIHIHTRNPGLILDYAIKYGSLHEVQIHNMLAQNELAAHQAKNVPESSEAAYTGGLEDASSGAPADQAASAGTTKVKDYGIVAVAMGEGIAQIFTSLGVDEVVFGGQTMNPSTSDLAEAIRKVPARHIFLLPNNSNIIMAAGQVNELIEDKEIYVIPTKTIPQAIASLLAFNSDSLPEENVQNMTTAFKQVSSGEVTYAVRNSQYGELEIAEGDILGLIEGTIKTTGRDILDVAKNVLEEMNWREKDLVTIFYGKDMAEEDVSLLTDWLSEEKPEIEVEVYSGKQPLYYYILGVE</sequence>
<dbReference type="SMART" id="SM01121">
    <property type="entry name" value="Dak1_2"/>
    <property type="match status" value="1"/>
</dbReference>
<dbReference type="GO" id="GO:0004371">
    <property type="term" value="F:glycerone kinase activity"/>
    <property type="evidence" value="ECO:0007669"/>
    <property type="project" value="InterPro"/>
</dbReference>
<dbReference type="InterPro" id="IPR036117">
    <property type="entry name" value="DhaL_dom_sf"/>
</dbReference>